<dbReference type="Pfam" id="PF13439">
    <property type="entry name" value="Glyco_transf_4"/>
    <property type="match status" value="1"/>
</dbReference>
<organism evidence="4 5">
    <name type="scientific">Bacteroides thetaiotaomicron</name>
    <dbReference type="NCBI Taxonomy" id="818"/>
    <lineage>
        <taxon>Bacteria</taxon>
        <taxon>Pseudomonadati</taxon>
        <taxon>Bacteroidota</taxon>
        <taxon>Bacteroidia</taxon>
        <taxon>Bacteroidales</taxon>
        <taxon>Bacteroidaceae</taxon>
        <taxon>Bacteroides</taxon>
    </lineage>
</organism>
<dbReference type="InterPro" id="IPR001296">
    <property type="entry name" value="Glyco_trans_1"/>
</dbReference>
<keyword evidence="1 4" id="KW-0808">Transferase</keyword>
<dbReference type="CDD" id="cd03809">
    <property type="entry name" value="GT4_MtfB-like"/>
    <property type="match status" value="1"/>
</dbReference>
<sequence length="357" mass="40762">MIYVNGRFLLQSLTGVNRFAYELCRAWVQMGIPFILCCPSGSIKGCYDVSHFNIVVYGWGKSHVWEQLLLPLWFSRIKGEKVLVCFTGLGPLLIRKKIMTIHDLAFMANPDWYSRSYRLWYRLMTPLCAATSMKILTVSEFSKSEIVRRLSIDDRKISVIYNAVSSLFCVSDSSHRNAREVTGEKYILAVSSIDPRKNFSMLLKAFAQMDDKNIKLYIVGGQANIYSTSIKELCDNIPTDRIKWLGRITDCELKEYYMNSCCFIYPSLYEGFGIPPLEAMACGTPTIVSDIPPLREICSNASLYICPLDTEDIAKKIMLLVSDIKLREKLRIAGYNQYKKFAWKDSANAVYDLLCSL</sequence>
<feature type="domain" description="Glycosyl transferase family 1" evidence="2">
    <location>
        <begin position="175"/>
        <end position="336"/>
    </location>
</feature>
<dbReference type="Pfam" id="PF00534">
    <property type="entry name" value="Glycos_transf_1"/>
    <property type="match status" value="1"/>
</dbReference>
<dbReference type="GO" id="GO:0016757">
    <property type="term" value="F:glycosyltransferase activity"/>
    <property type="evidence" value="ECO:0007669"/>
    <property type="project" value="InterPro"/>
</dbReference>
<evidence type="ECO:0000313" key="4">
    <source>
        <dbReference type="EMBL" id="KAB4476696.1"/>
    </source>
</evidence>
<dbReference type="InterPro" id="IPR028098">
    <property type="entry name" value="Glyco_trans_4-like_N"/>
</dbReference>
<dbReference type="Proteomes" id="UP000488521">
    <property type="component" value="Unassembled WGS sequence"/>
</dbReference>
<protein>
    <submittedName>
        <fullName evidence="4">Glycosyltransferase family 4 protein</fullName>
    </submittedName>
</protein>
<evidence type="ECO:0000259" key="3">
    <source>
        <dbReference type="Pfam" id="PF13439"/>
    </source>
</evidence>
<comment type="caution">
    <text evidence="4">The sequence shown here is derived from an EMBL/GenBank/DDBJ whole genome shotgun (WGS) entry which is preliminary data.</text>
</comment>
<feature type="domain" description="Glycosyltransferase subfamily 4-like N-terminal" evidence="3">
    <location>
        <begin position="15"/>
        <end position="164"/>
    </location>
</feature>
<reference evidence="4 5" key="1">
    <citation type="journal article" date="2019" name="Nat. Med.">
        <title>A library of human gut bacterial isolates paired with longitudinal multiomics data enables mechanistic microbiome research.</title>
        <authorList>
            <person name="Poyet M."/>
            <person name="Groussin M."/>
            <person name="Gibbons S.M."/>
            <person name="Avila-Pacheco J."/>
            <person name="Jiang X."/>
            <person name="Kearney S.M."/>
            <person name="Perrotta A.R."/>
            <person name="Berdy B."/>
            <person name="Zhao S."/>
            <person name="Lieberman T.D."/>
            <person name="Swanson P.K."/>
            <person name="Smith M."/>
            <person name="Roesemann S."/>
            <person name="Alexander J.E."/>
            <person name="Rich S.A."/>
            <person name="Livny J."/>
            <person name="Vlamakis H."/>
            <person name="Clish C."/>
            <person name="Bullock K."/>
            <person name="Deik A."/>
            <person name="Scott J."/>
            <person name="Pierce K.A."/>
            <person name="Xavier R.J."/>
            <person name="Alm E.J."/>
        </authorList>
    </citation>
    <scope>NUCLEOTIDE SEQUENCE [LARGE SCALE GENOMIC DNA]</scope>
    <source>
        <strain evidence="4 5">BIOML-A156</strain>
    </source>
</reference>
<gene>
    <name evidence="4" type="ORF">GAN59_05810</name>
</gene>
<dbReference type="PANTHER" id="PTHR46401:SF2">
    <property type="entry name" value="GLYCOSYLTRANSFERASE WBBK-RELATED"/>
    <property type="match status" value="1"/>
</dbReference>
<dbReference type="GO" id="GO:0009103">
    <property type="term" value="P:lipopolysaccharide biosynthetic process"/>
    <property type="evidence" value="ECO:0007669"/>
    <property type="project" value="TreeGrafter"/>
</dbReference>
<name>A0A6I0SDU5_BACT4</name>
<dbReference type="SUPFAM" id="SSF53756">
    <property type="entry name" value="UDP-Glycosyltransferase/glycogen phosphorylase"/>
    <property type="match status" value="1"/>
</dbReference>
<evidence type="ECO:0000313" key="5">
    <source>
        <dbReference type="Proteomes" id="UP000488521"/>
    </source>
</evidence>
<evidence type="ECO:0000256" key="1">
    <source>
        <dbReference type="ARBA" id="ARBA00022679"/>
    </source>
</evidence>
<evidence type="ECO:0000259" key="2">
    <source>
        <dbReference type="Pfam" id="PF00534"/>
    </source>
</evidence>
<dbReference type="PANTHER" id="PTHR46401">
    <property type="entry name" value="GLYCOSYLTRANSFERASE WBBK-RELATED"/>
    <property type="match status" value="1"/>
</dbReference>
<dbReference type="Gene3D" id="3.40.50.2000">
    <property type="entry name" value="Glycogen Phosphorylase B"/>
    <property type="match status" value="2"/>
</dbReference>
<accession>A0A6I0SDU5</accession>
<dbReference type="AlphaFoldDB" id="A0A6I0SDU5"/>
<dbReference type="EMBL" id="WCRS01000003">
    <property type="protein sequence ID" value="KAB4476696.1"/>
    <property type="molecule type" value="Genomic_DNA"/>
</dbReference>
<proteinExistence type="predicted"/>